<keyword evidence="3" id="KW-1003">Cell membrane</keyword>
<dbReference type="PATRIC" id="fig|1335616.4.peg.1528"/>
<evidence type="ECO:0000256" key="4">
    <source>
        <dbReference type="ARBA" id="ARBA00022692"/>
    </source>
</evidence>
<feature type="transmembrane region" description="Helical" evidence="7">
    <location>
        <begin position="402"/>
        <end position="423"/>
    </location>
</feature>
<dbReference type="RefSeq" id="WP_044011225.1">
    <property type="nucleotide sequence ID" value="NZ_AWTT01000041.1"/>
</dbReference>
<protein>
    <submittedName>
        <fullName evidence="9">Permease of the major facilitator superfamily</fullName>
    </submittedName>
</protein>
<evidence type="ECO:0000256" key="2">
    <source>
        <dbReference type="ARBA" id="ARBA00022448"/>
    </source>
</evidence>
<dbReference type="PANTHER" id="PTHR42718">
    <property type="entry name" value="MAJOR FACILITATOR SUPERFAMILY MULTIDRUG TRANSPORTER MFSC"/>
    <property type="match status" value="1"/>
</dbReference>
<feature type="transmembrane region" description="Helical" evidence="7">
    <location>
        <begin position="199"/>
        <end position="217"/>
    </location>
</feature>
<keyword evidence="6 7" id="KW-0472">Membrane</keyword>
<dbReference type="InterPro" id="IPR011701">
    <property type="entry name" value="MFS"/>
</dbReference>
<accession>A0A0D1A5C9</accession>
<dbReference type="Gene3D" id="1.20.1720.10">
    <property type="entry name" value="Multidrug resistance protein D"/>
    <property type="match status" value="1"/>
</dbReference>
<dbReference type="GO" id="GO:0005886">
    <property type="term" value="C:plasma membrane"/>
    <property type="evidence" value="ECO:0007669"/>
    <property type="project" value="UniProtKB-SubCell"/>
</dbReference>
<comment type="caution">
    <text evidence="9">The sequence shown here is derived from an EMBL/GenBank/DDBJ whole genome shotgun (WGS) entry which is preliminary data.</text>
</comment>
<evidence type="ECO:0000256" key="1">
    <source>
        <dbReference type="ARBA" id="ARBA00004651"/>
    </source>
</evidence>
<feature type="transmembrane region" description="Helical" evidence="7">
    <location>
        <begin position="50"/>
        <end position="69"/>
    </location>
</feature>
<feature type="transmembrane region" description="Helical" evidence="7">
    <location>
        <begin position="140"/>
        <end position="162"/>
    </location>
</feature>
<evidence type="ECO:0000256" key="6">
    <source>
        <dbReference type="ARBA" id="ARBA00023136"/>
    </source>
</evidence>
<dbReference type="InterPro" id="IPR036259">
    <property type="entry name" value="MFS_trans_sf"/>
</dbReference>
<evidence type="ECO:0000256" key="5">
    <source>
        <dbReference type="ARBA" id="ARBA00022989"/>
    </source>
</evidence>
<dbReference type="InterPro" id="IPR020846">
    <property type="entry name" value="MFS_dom"/>
</dbReference>
<feature type="transmembrane region" description="Helical" evidence="7">
    <location>
        <begin position="107"/>
        <end position="128"/>
    </location>
</feature>
<evidence type="ECO:0000313" key="10">
    <source>
        <dbReference type="Proteomes" id="UP000032279"/>
    </source>
</evidence>
<comment type="subcellular location">
    <subcellularLocation>
        <location evidence="1">Cell membrane</location>
        <topology evidence="1">Multi-pass membrane protein</topology>
    </subcellularLocation>
</comment>
<dbReference type="NCBIfam" id="TIGR00711">
    <property type="entry name" value="efflux_EmrB"/>
    <property type="match status" value="1"/>
</dbReference>
<keyword evidence="10" id="KW-1185">Reference proteome</keyword>
<sequence>MATKNRNNIWLMLVATSLTTFMTVLDASIVNIAMPKMSTDLNIPMNRAEWAVSFYLVTICILITLFGKLGDEIGKIRIFQIGTVIFVLGSLICGVSHSLALLLAGRLIQAIGASMTMASNFGIITQIFPNNLRGRALGILNSFVSLGSIAGPGIGGLILQQFTWQDIFLINVPVGIITFILGIATFPRNHQAIKIKIDVPGFSLWALAVLSLFVGIFEGQEVGFTQPKIVGLFILTIGFFMLFYYVEKRSNDPMINFNIFSNHDFTTGLICALLVFVTTFFANVLMPFYLEKTLALNALTAGIVLMGIPIMMLITAPISGAMSDTHGSQGITFIGLIALTVAEIYFAVLAPNQPFWWLIIAILLSGIGIGMFQSPNNALIMSSVDAKYLGIAGSLNGLAREVGMVFGLSISTTVLYLGMSTAANRHITTYINNRPEWFVTGMHASYLVAVLCAAVALLITGYRLLAQRKPAK</sequence>
<feature type="transmembrane region" description="Helical" evidence="7">
    <location>
        <begin position="296"/>
        <end position="318"/>
    </location>
</feature>
<organism evidence="9 10">
    <name type="scientific">Paucilactobacillus wasatchensis</name>
    <dbReference type="NCBI Taxonomy" id="1335616"/>
    <lineage>
        <taxon>Bacteria</taxon>
        <taxon>Bacillati</taxon>
        <taxon>Bacillota</taxon>
        <taxon>Bacilli</taxon>
        <taxon>Lactobacillales</taxon>
        <taxon>Lactobacillaceae</taxon>
        <taxon>Paucilactobacillus</taxon>
    </lineage>
</organism>
<dbReference type="AlphaFoldDB" id="A0A0D1A5C9"/>
<dbReference type="PRINTS" id="PR01036">
    <property type="entry name" value="TCRTETB"/>
</dbReference>
<feature type="transmembrane region" description="Helical" evidence="7">
    <location>
        <begin position="229"/>
        <end position="246"/>
    </location>
</feature>
<dbReference type="PROSITE" id="PS50850">
    <property type="entry name" value="MFS"/>
    <property type="match status" value="1"/>
</dbReference>
<feature type="transmembrane region" description="Helical" evidence="7">
    <location>
        <begin position="330"/>
        <end position="348"/>
    </location>
</feature>
<feature type="transmembrane region" description="Helical" evidence="7">
    <location>
        <begin position="81"/>
        <end position="101"/>
    </location>
</feature>
<proteinExistence type="predicted"/>
<name>A0A0D1A5C9_9LACO</name>
<feature type="transmembrane region" description="Helical" evidence="7">
    <location>
        <begin position="9"/>
        <end position="30"/>
    </location>
</feature>
<dbReference type="OrthoDB" id="102502at2"/>
<dbReference type="SUPFAM" id="SSF103473">
    <property type="entry name" value="MFS general substrate transporter"/>
    <property type="match status" value="1"/>
</dbReference>
<dbReference type="Gene3D" id="1.20.1250.20">
    <property type="entry name" value="MFS general substrate transporter like domains"/>
    <property type="match status" value="1"/>
</dbReference>
<evidence type="ECO:0000259" key="8">
    <source>
        <dbReference type="PROSITE" id="PS50850"/>
    </source>
</evidence>
<feature type="transmembrane region" description="Helical" evidence="7">
    <location>
        <begin position="354"/>
        <end position="372"/>
    </location>
</feature>
<evidence type="ECO:0000313" key="9">
    <source>
        <dbReference type="EMBL" id="KIS02907.1"/>
    </source>
</evidence>
<feature type="transmembrane region" description="Helical" evidence="7">
    <location>
        <begin position="168"/>
        <end position="187"/>
    </location>
</feature>
<dbReference type="Pfam" id="PF07690">
    <property type="entry name" value="MFS_1"/>
    <property type="match status" value="1"/>
</dbReference>
<dbReference type="PANTHER" id="PTHR42718:SF46">
    <property type="entry name" value="BLR6921 PROTEIN"/>
    <property type="match status" value="1"/>
</dbReference>
<dbReference type="CDD" id="cd17321">
    <property type="entry name" value="MFS_MMR_MDR_like"/>
    <property type="match status" value="1"/>
</dbReference>
<dbReference type="Proteomes" id="UP000032279">
    <property type="component" value="Unassembled WGS sequence"/>
</dbReference>
<keyword evidence="4 7" id="KW-0812">Transmembrane</keyword>
<evidence type="ECO:0000256" key="7">
    <source>
        <dbReference type="SAM" id="Phobius"/>
    </source>
</evidence>
<dbReference type="InterPro" id="IPR004638">
    <property type="entry name" value="EmrB-like"/>
</dbReference>
<feature type="transmembrane region" description="Helical" evidence="7">
    <location>
        <begin position="267"/>
        <end position="290"/>
    </location>
</feature>
<keyword evidence="2" id="KW-0813">Transport</keyword>
<dbReference type="EMBL" id="AWTT01000041">
    <property type="protein sequence ID" value="KIS02907.1"/>
    <property type="molecule type" value="Genomic_DNA"/>
</dbReference>
<feature type="transmembrane region" description="Helical" evidence="7">
    <location>
        <begin position="443"/>
        <end position="465"/>
    </location>
</feature>
<gene>
    <name evidence="9" type="ORF">WDC_1523</name>
</gene>
<evidence type="ECO:0000256" key="3">
    <source>
        <dbReference type="ARBA" id="ARBA00022475"/>
    </source>
</evidence>
<reference evidence="9 10" key="1">
    <citation type="submission" date="2013-08" db="EMBL/GenBank/DDBJ databases">
        <title>Lactobacillus wasatchii sp. WDC04, a late gas producing bacteria isolated from aged chedder cheese.</title>
        <authorList>
            <person name="Oberg C.J."/>
            <person name="Culumber M."/>
            <person name="McMahon D.J."/>
            <person name="Broadbent J.R."/>
            <person name="Oberg T.S."/>
            <person name="Ortaki F."/>
        </authorList>
    </citation>
    <scope>NUCLEOTIDE SEQUENCE [LARGE SCALE GENOMIC DNA]</scope>
    <source>
        <strain evidence="9 10">WDC04</strain>
    </source>
</reference>
<keyword evidence="5 7" id="KW-1133">Transmembrane helix</keyword>
<dbReference type="GO" id="GO:0022857">
    <property type="term" value="F:transmembrane transporter activity"/>
    <property type="evidence" value="ECO:0007669"/>
    <property type="project" value="InterPro"/>
</dbReference>
<feature type="domain" description="Major facilitator superfamily (MFS) profile" evidence="8">
    <location>
        <begin position="12"/>
        <end position="468"/>
    </location>
</feature>